<evidence type="ECO:0000313" key="4">
    <source>
        <dbReference type="EMBL" id="GGH85142.1"/>
    </source>
</evidence>
<dbReference type="InterPro" id="IPR037066">
    <property type="entry name" value="Plug_dom_sf"/>
</dbReference>
<evidence type="ECO:0000259" key="3">
    <source>
        <dbReference type="Pfam" id="PF07715"/>
    </source>
</evidence>
<keyword evidence="1" id="KW-0732">Signal</keyword>
<dbReference type="InterPro" id="IPR039426">
    <property type="entry name" value="TonB-dep_rcpt-like"/>
</dbReference>
<keyword evidence="2" id="KW-0812">Transmembrane</keyword>
<reference evidence="5" key="1">
    <citation type="journal article" date="2019" name="Int. J. Syst. Evol. Microbiol.">
        <title>The Global Catalogue of Microorganisms (GCM) 10K type strain sequencing project: providing services to taxonomists for standard genome sequencing and annotation.</title>
        <authorList>
            <consortium name="The Broad Institute Genomics Platform"/>
            <consortium name="The Broad Institute Genome Sequencing Center for Infectious Disease"/>
            <person name="Wu L."/>
            <person name="Ma J."/>
        </authorList>
    </citation>
    <scope>NUCLEOTIDE SEQUENCE [LARGE SCALE GENOMIC DNA]</scope>
    <source>
        <strain evidence="5">CGMCC 1.14966</strain>
    </source>
</reference>
<dbReference type="Pfam" id="PF07715">
    <property type="entry name" value="Plug"/>
    <property type="match status" value="1"/>
</dbReference>
<dbReference type="PROSITE" id="PS52016">
    <property type="entry name" value="TONB_DEPENDENT_REC_3"/>
    <property type="match status" value="1"/>
</dbReference>
<accession>A0ABQ2A5Z6</accession>
<keyword evidence="2" id="KW-1134">Transmembrane beta strand</keyword>
<gene>
    <name evidence="4" type="ORF">GCM10011495_18690</name>
</gene>
<organism evidence="4 5">
    <name type="scientific">Hymenobacter frigidus</name>
    <dbReference type="NCBI Taxonomy" id="1524095"/>
    <lineage>
        <taxon>Bacteria</taxon>
        <taxon>Pseudomonadati</taxon>
        <taxon>Bacteroidota</taxon>
        <taxon>Cytophagia</taxon>
        <taxon>Cytophagales</taxon>
        <taxon>Hymenobacteraceae</taxon>
        <taxon>Hymenobacter</taxon>
    </lineage>
</organism>
<dbReference type="PANTHER" id="PTHR30069:SF29">
    <property type="entry name" value="HEMOGLOBIN AND HEMOGLOBIN-HAPTOGLOBIN-BINDING PROTEIN 1-RELATED"/>
    <property type="match status" value="1"/>
</dbReference>
<proteinExistence type="inferred from homology"/>
<keyword evidence="2" id="KW-0472">Membrane</keyword>
<evidence type="ECO:0000256" key="1">
    <source>
        <dbReference type="ARBA" id="ARBA00022729"/>
    </source>
</evidence>
<sequence>MLQDSLSEEVLVTATRTNSRIENLPTRVEVLGAEEMEEESSIRPASIASLFGDIAGAQIQPTSPTTGNLDLRLQGLPGQYTQILRDGVPLYGGFAGSFGLLTVPPLDLKQVELIKGSNSTLYGAGAIAGLVNLVSKRPTLGTPQYAVGINQTTLRETDLNGFAARPGQRWGFSAFVGLVNQKEKDVDGDGFADVPRVRSLTLHPRLFFYPNAHS</sequence>
<dbReference type="Gene3D" id="2.170.130.10">
    <property type="entry name" value="TonB-dependent receptor, plug domain"/>
    <property type="match status" value="1"/>
</dbReference>
<keyword evidence="5" id="KW-1185">Reference proteome</keyword>
<dbReference type="SUPFAM" id="SSF56935">
    <property type="entry name" value="Porins"/>
    <property type="match status" value="1"/>
</dbReference>
<comment type="similarity">
    <text evidence="2">Belongs to the TonB-dependent receptor family.</text>
</comment>
<comment type="subcellular location">
    <subcellularLocation>
        <location evidence="2">Cell outer membrane</location>
        <topology evidence="2">Multi-pass membrane protein</topology>
    </subcellularLocation>
</comment>
<feature type="domain" description="TonB-dependent receptor plug" evidence="3">
    <location>
        <begin position="22"/>
        <end position="129"/>
    </location>
</feature>
<dbReference type="InterPro" id="IPR012910">
    <property type="entry name" value="Plug_dom"/>
</dbReference>
<keyword evidence="2" id="KW-0998">Cell outer membrane</keyword>
<protein>
    <recommendedName>
        <fullName evidence="3">TonB-dependent receptor plug domain-containing protein</fullName>
    </recommendedName>
</protein>
<dbReference type="PANTHER" id="PTHR30069">
    <property type="entry name" value="TONB-DEPENDENT OUTER MEMBRANE RECEPTOR"/>
    <property type="match status" value="1"/>
</dbReference>
<dbReference type="EMBL" id="BMGY01000014">
    <property type="protein sequence ID" value="GGH85142.1"/>
    <property type="molecule type" value="Genomic_DNA"/>
</dbReference>
<evidence type="ECO:0000256" key="2">
    <source>
        <dbReference type="PROSITE-ProRule" id="PRU01360"/>
    </source>
</evidence>
<evidence type="ECO:0000313" key="5">
    <source>
        <dbReference type="Proteomes" id="UP000637774"/>
    </source>
</evidence>
<comment type="caution">
    <text evidence="4">The sequence shown here is derived from an EMBL/GenBank/DDBJ whole genome shotgun (WGS) entry which is preliminary data.</text>
</comment>
<dbReference type="Proteomes" id="UP000637774">
    <property type="component" value="Unassembled WGS sequence"/>
</dbReference>
<keyword evidence="2" id="KW-0813">Transport</keyword>
<name>A0ABQ2A5Z6_9BACT</name>